<sequence>MAERWSICHASYQLKSVDYLLDKWRLWMEKRDIEVFRAVMRAGTTSQAATLLGVSQPAVSQSLRKFEQACELRLFERVRGRLVPTQEALALMVEVDRYFTGLEMIEHRIRSLKSFGLGRLAIGSLPALGTGFMPRAIAAFGLDKRQIQLSFQVMSSREVYQQVSAGQLDFGLMAEELSVAGLEHSPFASVCGVIVMNAQHPLARKKVLDPNDLAAHPFIALNPEDVGRRALEEALAAQGKVLRPVIETPYSNSVCEFALNGVGMGMAHPVMALDYLSRGLLLKPMAFDIPATSLLVFRPGMPLSDNAKELLRVMRIQLDADFKRLREVLGRSPVSAVSRAPRRG</sequence>
<dbReference type="GO" id="GO:0003700">
    <property type="term" value="F:DNA-binding transcription factor activity"/>
    <property type="evidence" value="ECO:0007669"/>
    <property type="project" value="InterPro"/>
</dbReference>
<dbReference type="Gene3D" id="3.40.190.290">
    <property type="match status" value="1"/>
</dbReference>
<dbReference type="SUPFAM" id="SSF53850">
    <property type="entry name" value="Periplasmic binding protein-like II"/>
    <property type="match status" value="1"/>
</dbReference>
<dbReference type="Gene3D" id="1.10.10.10">
    <property type="entry name" value="Winged helix-like DNA-binding domain superfamily/Winged helix DNA-binding domain"/>
    <property type="match status" value="1"/>
</dbReference>
<evidence type="ECO:0000313" key="7">
    <source>
        <dbReference type="Proteomes" id="UP001242045"/>
    </source>
</evidence>
<evidence type="ECO:0000256" key="4">
    <source>
        <dbReference type="ARBA" id="ARBA00023163"/>
    </source>
</evidence>
<name>A0AAW8CVB0_9BURK</name>
<dbReference type="GO" id="GO:0043565">
    <property type="term" value="F:sequence-specific DNA binding"/>
    <property type="evidence" value="ECO:0007669"/>
    <property type="project" value="TreeGrafter"/>
</dbReference>
<dbReference type="PROSITE" id="PS50931">
    <property type="entry name" value="HTH_LYSR"/>
    <property type="match status" value="1"/>
</dbReference>
<comment type="similarity">
    <text evidence="1">Belongs to the LysR transcriptional regulatory family.</text>
</comment>
<accession>A0AAW8CVB0</accession>
<protein>
    <submittedName>
        <fullName evidence="6">DNA-binding transcriptional LysR family regulator</fullName>
    </submittedName>
</protein>
<dbReference type="PANTHER" id="PTHR30427:SF1">
    <property type="entry name" value="TRANSCRIPTIONAL ACTIVATOR PROTEIN LYSR"/>
    <property type="match status" value="1"/>
</dbReference>
<dbReference type="InterPro" id="IPR036390">
    <property type="entry name" value="WH_DNA-bd_sf"/>
</dbReference>
<evidence type="ECO:0000259" key="5">
    <source>
        <dbReference type="PROSITE" id="PS50931"/>
    </source>
</evidence>
<evidence type="ECO:0000256" key="1">
    <source>
        <dbReference type="ARBA" id="ARBA00009437"/>
    </source>
</evidence>
<gene>
    <name evidence="6" type="ORF">J2W31_000026</name>
</gene>
<dbReference type="PANTHER" id="PTHR30427">
    <property type="entry name" value="TRANSCRIPTIONAL ACTIVATOR PROTEIN LYSR"/>
    <property type="match status" value="1"/>
</dbReference>
<dbReference type="SUPFAM" id="SSF46785">
    <property type="entry name" value="Winged helix' DNA-binding domain"/>
    <property type="match status" value="1"/>
</dbReference>
<evidence type="ECO:0000256" key="2">
    <source>
        <dbReference type="ARBA" id="ARBA00023015"/>
    </source>
</evidence>
<evidence type="ECO:0000313" key="6">
    <source>
        <dbReference type="EMBL" id="MDP9890930.1"/>
    </source>
</evidence>
<keyword evidence="2" id="KW-0805">Transcription regulation</keyword>
<dbReference type="Pfam" id="PF03466">
    <property type="entry name" value="LysR_substrate"/>
    <property type="match status" value="1"/>
</dbReference>
<evidence type="ECO:0000256" key="3">
    <source>
        <dbReference type="ARBA" id="ARBA00023125"/>
    </source>
</evidence>
<reference evidence="6" key="1">
    <citation type="submission" date="2023-07" db="EMBL/GenBank/DDBJ databases">
        <title>Sorghum-associated microbial communities from plants grown in Nebraska, USA.</title>
        <authorList>
            <person name="Schachtman D."/>
        </authorList>
    </citation>
    <scope>NUCLEOTIDE SEQUENCE</scope>
    <source>
        <strain evidence="6">DS3754</strain>
    </source>
</reference>
<comment type="caution">
    <text evidence="6">The sequence shown here is derived from an EMBL/GenBank/DDBJ whole genome shotgun (WGS) entry which is preliminary data.</text>
</comment>
<dbReference type="EMBL" id="JAUSRD010000001">
    <property type="protein sequence ID" value="MDP9890930.1"/>
    <property type="molecule type" value="Genomic_DNA"/>
</dbReference>
<dbReference type="AlphaFoldDB" id="A0AAW8CVB0"/>
<dbReference type="GO" id="GO:0010628">
    <property type="term" value="P:positive regulation of gene expression"/>
    <property type="evidence" value="ECO:0007669"/>
    <property type="project" value="TreeGrafter"/>
</dbReference>
<keyword evidence="3 6" id="KW-0238">DNA-binding</keyword>
<organism evidence="6 7">
    <name type="scientific">Variovorax boronicumulans</name>
    <dbReference type="NCBI Taxonomy" id="436515"/>
    <lineage>
        <taxon>Bacteria</taxon>
        <taxon>Pseudomonadati</taxon>
        <taxon>Pseudomonadota</taxon>
        <taxon>Betaproteobacteria</taxon>
        <taxon>Burkholderiales</taxon>
        <taxon>Comamonadaceae</taxon>
        <taxon>Variovorax</taxon>
    </lineage>
</organism>
<dbReference type="GO" id="GO:0009089">
    <property type="term" value="P:lysine biosynthetic process via diaminopimelate"/>
    <property type="evidence" value="ECO:0007669"/>
    <property type="project" value="TreeGrafter"/>
</dbReference>
<feature type="domain" description="HTH lysR-type" evidence="5">
    <location>
        <begin position="28"/>
        <end position="85"/>
    </location>
</feature>
<dbReference type="Proteomes" id="UP001242045">
    <property type="component" value="Unassembled WGS sequence"/>
</dbReference>
<dbReference type="Pfam" id="PF00126">
    <property type="entry name" value="HTH_1"/>
    <property type="match status" value="1"/>
</dbReference>
<dbReference type="InterPro" id="IPR005119">
    <property type="entry name" value="LysR_subst-bd"/>
</dbReference>
<dbReference type="InterPro" id="IPR036388">
    <property type="entry name" value="WH-like_DNA-bd_sf"/>
</dbReference>
<dbReference type="InterPro" id="IPR000847">
    <property type="entry name" value="LysR_HTH_N"/>
</dbReference>
<keyword evidence="4" id="KW-0804">Transcription</keyword>
<proteinExistence type="inferred from homology"/>